<protein>
    <submittedName>
        <fullName evidence="8">FMN-dependent oxidoreductase (Nitrilotriacetate monooxygenase family)</fullName>
    </submittedName>
</protein>
<evidence type="ECO:0000256" key="4">
    <source>
        <dbReference type="ARBA" id="ARBA00023033"/>
    </source>
</evidence>
<dbReference type="PANTHER" id="PTHR30011:SF16">
    <property type="entry name" value="C2H2 FINGER DOMAIN TRANSCRIPTION FACTOR (EUROFUNG)-RELATED"/>
    <property type="match status" value="1"/>
</dbReference>
<name>A0A329BQ06_9BURK</name>
<dbReference type="InterPro" id="IPR011251">
    <property type="entry name" value="Luciferase-like_dom"/>
</dbReference>
<feature type="binding site" evidence="6">
    <location>
        <position position="229"/>
    </location>
    <ligand>
        <name>FMN</name>
        <dbReference type="ChEBI" id="CHEBI:58210"/>
    </ligand>
</feature>
<evidence type="ECO:0000256" key="6">
    <source>
        <dbReference type="PIRSR" id="PIRSR000337-1"/>
    </source>
</evidence>
<dbReference type="OrthoDB" id="4505903at2"/>
<evidence type="ECO:0000256" key="3">
    <source>
        <dbReference type="ARBA" id="ARBA00023002"/>
    </source>
</evidence>
<evidence type="ECO:0000313" key="8">
    <source>
        <dbReference type="EMBL" id="RAS23441.1"/>
    </source>
</evidence>
<comment type="similarity">
    <text evidence="5">Belongs to the NtaA/SnaA/DszA monooxygenase family.</text>
</comment>
<evidence type="ECO:0000313" key="9">
    <source>
        <dbReference type="Proteomes" id="UP000248918"/>
    </source>
</evidence>
<dbReference type="InterPro" id="IPR016215">
    <property type="entry name" value="NTA_MOA"/>
</dbReference>
<keyword evidence="4 8" id="KW-0503">Monooxygenase</keyword>
<accession>A0A329BQ06</accession>
<feature type="binding site" evidence="6">
    <location>
        <position position="58"/>
    </location>
    <ligand>
        <name>FMN</name>
        <dbReference type="ChEBI" id="CHEBI:58210"/>
    </ligand>
</feature>
<dbReference type="AlphaFoldDB" id="A0A329BQ06"/>
<evidence type="ECO:0000256" key="5">
    <source>
        <dbReference type="ARBA" id="ARBA00033748"/>
    </source>
</evidence>
<evidence type="ECO:0000256" key="2">
    <source>
        <dbReference type="ARBA" id="ARBA00022643"/>
    </source>
</evidence>
<feature type="domain" description="Luciferase-like" evidence="7">
    <location>
        <begin position="26"/>
        <end position="391"/>
    </location>
</feature>
<dbReference type="PIRSF" id="PIRSF000337">
    <property type="entry name" value="NTA_MOA"/>
    <property type="match status" value="1"/>
</dbReference>
<feature type="binding site" evidence="6">
    <location>
        <position position="104"/>
    </location>
    <ligand>
        <name>FMN</name>
        <dbReference type="ChEBI" id="CHEBI:58210"/>
    </ligand>
</feature>
<dbReference type="SUPFAM" id="SSF51679">
    <property type="entry name" value="Bacterial luciferase-like"/>
    <property type="match status" value="1"/>
</dbReference>
<dbReference type="Proteomes" id="UP000248918">
    <property type="component" value="Unassembled WGS sequence"/>
</dbReference>
<dbReference type="PANTHER" id="PTHR30011">
    <property type="entry name" value="ALKANESULFONATE MONOOXYGENASE-RELATED"/>
    <property type="match status" value="1"/>
</dbReference>
<dbReference type="GO" id="GO:0016705">
    <property type="term" value="F:oxidoreductase activity, acting on paired donors, with incorporation or reduction of molecular oxygen"/>
    <property type="evidence" value="ECO:0007669"/>
    <property type="project" value="InterPro"/>
</dbReference>
<organism evidence="8 9">
    <name type="scientific">Paraburkholderia bryophila</name>
    <dbReference type="NCBI Taxonomy" id="420952"/>
    <lineage>
        <taxon>Bacteria</taxon>
        <taxon>Pseudomonadati</taxon>
        <taxon>Pseudomonadota</taxon>
        <taxon>Betaproteobacteria</taxon>
        <taxon>Burkholderiales</taxon>
        <taxon>Burkholderiaceae</taxon>
        <taxon>Paraburkholderia</taxon>
    </lineage>
</organism>
<feature type="binding site" evidence="6">
    <location>
        <position position="154"/>
    </location>
    <ligand>
        <name>FMN</name>
        <dbReference type="ChEBI" id="CHEBI:58210"/>
    </ligand>
</feature>
<keyword evidence="1 6" id="KW-0285">Flavoprotein</keyword>
<dbReference type="InterPro" id="IPR036661">
    <property type="entry name" value="Luciferase-like_sf"/>
</dbReference>
<keyword evidence="2 6" id="KW-0288">FMN</keyword>
<evidence type="ECO:0000256" key="1">
    <source>
        <dbReference type="ARBA" id="ARBA00022630"/>
    </source>
</evidence>
<proteinExistence type="inferred from homology"/>
<dbReference type="Gene3D" id="3.20.20.30">
    <property type="entry name" value="Luciferase-like domain"/>
    <property type="match status" value="1"/>
</dbReference>
<keyword evidence="3" id="KW-0560">Oxidoreductase</keyword>
<reference evidence="8 9" key="1">
    <citation type="submission" date="2018-06" db="EMBL/GenBank/DDBJ databases">
        <title>Genomic Encyclopedia of Type Strains, Phase III (KMG-III): the genomes of soil and plant-associated and newly described type strains.</title>
        <authorList>
            <person name="Whitman W."/>
        </authorList>
    </citation>
    <scope>NUCLEOTIDE SEQUENCE [LARGE SCALE GENOMIC DNA]</scope>
    <source>
        <strain evidence="8 9">LMG 23644</strain>
    </source>
</reference>
<dbReference type="Pfam" id="PF00296">
    <property type="entry name" value="Bac_luciferase"/>
    <property type="match status" value="1"/>
</dbReference>
<sequence>MPKEIVLNAFDMNCVGHIQQGLWTHPRDQSSRYRDLQYWTDYARTLEAGLFDGIFFADVAGVYDVYGGNPDAAIRGAVQVPVNDPTLLIPAMAAVTQHLSFGVTSNLSVEQPYLFARRMSTLDHLTRGRVGWNIVTGYLDSASRAIGLTGQMAHDDRYDLADEYMELVYKLWECSWEDDAVLRDREQRIYADASKVHVIHHHGKQYRVDAMHLSEPSPQRTPVLYQAGSSTRGKQFAAAHAECVFVNGQAKPAVKAIVDDIRAHAVAAGRRADHIKVLLGQTIITGRTDRDAQDKYAEYQRYVSSEAALVHAAASLGIDFARYDLDEPIETGKSQAIVSNVEAMTRAAGPQWTKRKLLEQMVLGSRQAPLVGSAERIADELTAWTEQTGVDGFNLSRTVAPECFEDFIELVVPVLQERGAYKRAYRDGTLREKLFGHARLAATHTGARFRSPACAAGQPPADGDAHA</sequence>
<comment type="caution">
    <text evidence="8">The sequence shown here is derived from an EMBL/GenBank/DDBJ whole genome shotgun (WGS) entry which is preliminary data.</text>
</comment>
<feature type="binding site" evidence="6">
    <location>
        <position position="230"/>
    </location>
    <ligand>
        <name>FMN</name>
        <dbReference type="ChEBI" id="CHEBI:58210"/>
    </ligand>
</feature>
<gene>
    <name evidence="8" type="ORF">BX591_12047</name>
</gene>
<dbReference type="NCBIfam" id="TIGR03860">
    <property type="entry name" value="FMN_nitrolo"/>
    <property type="match status" value="1"/>
</dbReference>
<dbReference type="RefSeq" id="WP_111933908.1">
    <property type="nucleotide sequence ID" value="NZ_CADFFP010000022.1"/>
</dbReference>
<feature type="binding site" evidence="6">
    <location>
        <position position="158"/>
    </location>
    <ligand>
        <name>FMN</name>
        <dbReference type="ChEBI" id="CHEBI:58210"/>
    </ligand>
</feature>
<dbReference type="InterPro" id="IPR051260">
    <property type="entry name" value="Diverse_substr_monoxygenases"/>
</dbReference>
<dbReference type="GO" id="GO:0004497">
    <property type="term" value="F:monooxygenase activity"/>
    <property type="evidence" value="ECO:0007669"/>
    <property type="project" value="UniProtKB-KW"/>
</dbReference>
<evidence type="ECO:0000259" key="7">
    <source>
        <dbReference type="Pfam" id="PF00296"/>
    </source>
</evidence>
<dbReference type="EMBL" id="QLTK01000020">
    <property type="protein sequence ID" value="RAS23441.1"/>
    <property type="molecule type" value="Genomic_DNA"/>
</dbReference>